<dbReference type="Pfam" id="PF22938">
    <property type="entry name" value="Integrase_p58_C"/>
    <property type="match status" value="1"/>
</dbReference>
<evidence type="ECO:0000313" key="2">
    <source>
        <dbReference type="EMBL" id="KZS03091.1"/>
    </source>
</evidence>
<dbReference type="InterPro" id="IPR001584">
    <property type="entry name" value="Integrase_cat-core"/>
</dbReference>
<dbReference type="STRING" id="35525.A0A164KA53"/>
<keyword evidence="3" id="KW-1185">Reference proteome</keyword>
<dbReference type="Gene3D" id="3.30.420.10">
    <property type="entry name" value="Ribonuclease H-like superfamily/Ribonuclease H"/>
    <property type="match status" value="1"/>
</dbReference>
<organism evidence="2 3">
    <name type="scientific">Daphnia magna</name>
    <dbReference type="NCBI Taxonomy" id="35525"/>
    <lineage>
        <taxon>Eukaryota</taxon>
        <taxon>Metazoa</taxon>
        <taxon>Ecdysozoa</taxon>
        <taxon>Arthropoda</taxon>
        <taxon>Crustacea</taxon>
        <taxon>Branchiopoda</taxon>
        <taxon>Diplostraca</taxon>
        <taxon>Cladocera</taxon>
        <taxon>Anomopoda</taxon>
        <taxon>Daphniidae</taxon>
        <taxon>Daphnia</taxon>
    </lineage>
</organism>
<evidence type="ECO:0000313" key="3">
    <source>
        <dbReference type="Proteomes" id="UP000076858"/>
    </source>
</evidence>
<name>A0A164KA53_9CRUS</name>
<reference evidence="2 3" key="1">
    <citation type="submission" date="2016-03" db="EMBL/GenBank/DDBJ databases">
        <title>EvidentialGene: Evidence-directed Construction of Genes on Genomes.</title>
        <authorList>
            <person name="Gilbert D.G."/>
            <person name="Choi J.-H."/>
            <person name="Mockaitis K."/>
            <person name="Colbourne J."/>
            <person name="Pfrender M."/>
        </authorList>
    </citation>
    <scope>NUCLEOTIDE SEQUENCE [LARGE SCALE GENOMIC DNA]</scope>
    <source>
        <strain evidence="2 3">Xinb3</strain>
        <tissue evidence="2">Complete organism</tissue>
    </source>
</reference>
<dbReference type="InterPro" id="IPR054465">
    <property type="entry name" value="Integrase_p58-like_C"/>
</dbReference>
<evidence type="ECO:0000259" key="1">
    <source>
        <dbReference type="PROSITE" id="PS50994"/>
    </source>
</evidence>
<dbReference type="PANTHER" id="PTHR37984:SF5">
    <property type="entry name" value="PROTEIN NYNRIN-LIKE"/>
    <property type="match status" value="1"/>
</dbReference>
<dbReference type="OrthoDB" id="6368946at2759"/>
<dbReference type="InterPro" id="IPR012337">
    <property type="entry name" value="RNaseH-like_sf"/>
</dbReference>
<proteinExistence type="predicted"/>
<dbReference type="PANTHER" id="PTHR37984">
    <property type="entry name" value="PROTEIN CBG26694"/>
    <property type="match status" value="1"/>
</dbReference>
<dbReference type="GO" id="GO:0015074">
    <property type="term" value="P:DNA integration"/>
    <property type="evidence" value="ECO:0007669"/>
    <property type="project" value="InterPro"/>
</dbReference>
<gene>
    <name evidence="2" type="ORF">APZ42_034268</name>
</gene>
<dbReference type="SUPFAM" id="SSF53098">
    <property type="entry name" value="Ribonuclease H-like"/>
    <property type="match status" value="1"/>
</dbReference>
<dbReference type="GO" id="GO:0003676">
    <property type="term" value="F:nucleic acid binding"/>
    <property type="evidence" value="ECO:0007669"/>
    <property type="project" value="InterPro"/>
</dbReference>
<comment type="caution">
    <text evidence="2">The sequence shown here is derived from an EMBL/GenBank/DDBJ whole genome shotgun (WGS) entry which is preliminary data.</text>
</comment>
<dbReference type="Proteomes" id="UP000076858">
    <property type="component" value="Unassembled WGS sequence"/>
</dbReference>
<dbReference type="InterPro" id="IPR036397">
    <property type="entry name" value="RNaseH_sf"/>
</dbReference>
<dbReference type="InterPro" id="IPR050951">
    <property type="entry name" value="Retrovirus_Pol_polyprotein"/>
</dbReference>
<sequence length="242" mass="28289">METTAYNPQTNGETERFHKTVVEMIRKYLENGFERWEDILGPVVFAYNNSVHSSTLETPYFLNHGRDPVMPIDQFLRPLPALVKINFSQAREQQKAQFDKRVKEQKFNVGDKVLLDMQTPLAGIRKKLIPRFIGPFRILKVSNNSTVEIQQDVGKKTQLVHVNRIKPLFESMIWKDEPGVDFLDVRIEKQAEKFVQEIADGSFHAKSADRWHGQNWDFVHFWGLGKDWPKKVILKFSELSLY</sequence>
<accession>A0A164KA53</accession>
<protein>
    <recommendedName>
        <fullName evidence="1">Integrase catalytic domain-containing protein</fullName>
    </recommendedName>
</protein>
<dbReference type="EMBL" id="LRGB01003350">
    <property type="protein sequence ID" value="KZS03091.1"/>
    <property type="molecule type" value="Genomic_DNA"/>
</dbReference>
<dbReference type="PROSITE" id="PS50994">
    <property type="entry name" value="INTEGRASE"/>
    <property type="match status" value="1"/>
</dbReference>
<feature type="domain" description="Integrase catalytic" evidence="1">
    <location>
        <begin position="1"/>
        <end position="67"/>
    </location>
</feature>
<dbReference type="AlphaFoldDB" id="A0A164KA53"/>